<dbReference type="Proteomes" id="UP001054945">
    <property type="component" value="Unassembled WGS sequence"/>
</dbReference>
<dbReference type="AlphaFoldDB" id="A0AAV4TTQ8"/>
<protein>
    <submittedName>
        <fullName evidence="1">Uncharacterized protein</fullName>
    </submittedName>
</protein>
<name>A0AAV4TTQ8_CAEEX</name>
<sequence length="96" mass="10810">MNEGNGACVYKKTFVFSYGREFSMSFALQRDSSSACREFAYVRDDPLFDLPQISTRNAIRCWVETILSLQAVTATFGAEIHNSGINIRLEGFLTDI</sequence>
<dbReference type="EMBL" id="BPLR01011862">
    <property type="protein sequence ID" value="GIY49645.1"/>
    <property type="molecule type" value="Genomic_DNA"/>
</dbReference>
<evidence type="ECO:0000313" key="1">
    <source>
        <dbReference type="EMBL" id="GIY49645.1"/>
    </source>
</evidence>
<proteinExistence type="predicted"/>
<gene>
    <name evidence="1" type="ORF">CEXT_42801</name>
</gene>
<organism evidence="1 2">
    <name type="scientific">Caerostris extrusa</name>
    <name type="common">Bark spider</name>
    <name type="synonym">Caerostris bankana</name>
    <dbReference type="NCBI Taxonomy" id="172846"/>
    <lineage>
        <taxon>Eukaryota</taxon>
        <taxon>Metazoa</taxon>
        <taxon>Ecdysozoa</taxon>
        <taxon>Arthropoda</taxon>
        <taxon>Chelicerata</taxon>
        <taxon>Arachnida</taxon>
        <taxon>Araneae</taxon>
        <taxon>Araneomorphae</taxon>
        <taxon>Entelegynae</taxon>
        <taxon>Araneoidea</taxon>
        <taxon>Araneidae</taxon>
        <taxon>Caerostris</taxon>
    </lineage>
</organism>
<reference evidence="1 2" key="1">
    <citation type="submission" date="2021-06" db="EMBL/GenBank/DDBJ databases">
        <title>Caerostris extrusa draft genome.</title>
        <authorList>
            <person name="Kono N."/>
            <person name="Arakawa K."/>
        </authorList>
    </citation>
    <scope>NUCLEOTIDE SEQUENCE [LARGE SCALE GENOMIC DNA]</scope>
</reference>
<evidence type="ECO:0000313" key="2">
    <source>
        <dbReference type="Proteomes" id="UP001054945"/>
    </source>
</evidence>
<comment type="caution">
    <text evidence="1">The sequence shown here is derived from an EMBL/GenBank/DDBJ whole genome shotgun (WGS) entry which is preliminary data.</text>
</comment>
<keyword evidence="2" id="KW-1185">Reference proteome</keyword>
<accession>A0AAV4TTQ8</accession>